<feature type="binding site" evidence="11 14">
    <location>
        <position position="121"/>
    </location>
    <ligand>
        <name>NAD(+)</name>
        <dbReference type="ChEBI" id="CHEBI:57540"/>
    </ligand>
</feature>
<dbReference type="InterPro" id="IPR032837">
    <property type="entry name" value="G1PDH"/>
</dbReference>
<feature type="binding site" evidence="11">
    <location>
        <position position="260"/>
    </location>
    <ligand>
        <name>Zn(2+)</name>
        <dbReference type="ChEBI" id="CHEBI:29105"/>
        <note>catalytic</note>
    </ligand>
</feature>
<proteinExistence type="inferred from homology"/>
<dbReference type="Proteomes" id="UP000244066">
    <property type="component" value="Unassembled WGS sequence"/>
</dbReference>
<comment type="catalytic activity">
    <reaction evidence="11">
        <text>sn-glycerol 1-phosphate + NAD(+) = dihydroxyacetone phosphate + NADH + H(+)</text>
        <dbReference type="Rhea" id="RHEA:21412"/>
        <dbReference type="ChEBI" id="CHEBI:15378"/>
        <dbReference type="ChEBI" id="CHEBI:57540"/>
        <dbReference type="ChEBI" id="CHEBI:57642"/>
        <dbReference type="ChEBI" id="CHEBI:57685"/>
        <dbReference type="ChEBI" id="CHEBI:57945"/>
        <dbReference type="EC" id="1.1.1.261"/>
    </reaction>
</comment>
<evidence type="ECO:0000256" key="12">
    <source>
        <dbReference type="PIRSR" id="PIRSR000112-1"/>
    </source>
</evidence>
<evidence type="ECO:0000256" key="4">
    <source>
        <dbReference type="ARBA" id="ARBA00022833"/>
    </source>
</evidence>
<dbReference type="Pfam" id="PF13685">
    <property type="entry name" value="Fe-ADH_2"/>
    <property type="match status" value="1"/>
</dbReference>
<evidence type="ECO:0000256" key="11">
    <source>
        <dbReference type="HAMAP-Rule" id="MF_00497"/>
    </source>
</evidence>
<name>A0A2R7Y2W7_9ARCH</name>
<dbReference type="SUPFAM" id="SSF56796">
    <property type="entry name" value="Dehydroquinate synthase-like"/>
    <property type="match status" value="1"/>
</dbReference>
<keyword evidence="2 11" id="KW-0444">Lipid biosynthesis</keyword>
<feature type="binding site" evidence="11 14">
    <location>
        <begin position="90"/>
        <end position="94"/>
    </location>
    <ligand>
        <name>NAD(+)</name>
        <dbReference type="ChEBI" id="CHEBI:57540"/>
    </ligand>
</feature>
<comment type="caution">
    <text evidence="15">The sequence shown here is derived from an EMBL/GenBank/DDBJ whole genome shotgun (WGS) entry which is preliminary data.</text>
</comment>
<comment type="function">
    <text evidence="11">Catalyzes the NAD(P)H-dependent reduction of dihydroxyacetonephosphate (DHAP or glycerone phosphate) to glycerol 1-phosphate (G1P). The G1P thus generated is used as the glycerophosphate backbone of phospholipids in the cellular membranes of Archaea.</text>
</comment>
<dbReference type="CDD" id="cd08173">
    <property type="entry name" value="Gro1PDH"/>
    <property type="match status" value="1"/>
</dbReference>
<keyword evidence="1 11" id="KW-0963">Cytoplasm</keyword>
<evidence type="ECO:0000256" key="6">
    <source>
        <dbReference type="ARBA" id="ARBA00023002"/>
    </source>
</evidence>
<feature type="binding site" evidence="11">
    <location>
        <position position="244"/>
    </location>
    <ligand>
        <name>Zn(2+)</name>
        <dbReference type="ChEBI" id="CHEBI:29105"/>
        <note>catalytic</note>
    </ligand>
</feature>
<keyword evidence="10 11" id="KW-1208">Phospholipid metabolism</keyword>
<dbReference type="PIRSF" id="PIRSF000112">
    <property type="entry name" value="Glycerol_dehydrogenase"/>
    <property type="match status" value="1"/>
</dbReference>
<accession>A0A2R7Y2W7</accession>
<evidence type="ECO:0000313" key="15">
    <source>
        <dbReference type="EMBL" id="PUA31896.1"/>
    </source>
</evidence>
<feature type="binding site" evidence="12">
    <location>
        <position position="260"/>
    </location>
    <ligand>
        <name>glycerol</name>
        <dbReference type="ChEBI" id="CHEBI:17754"/>
    </ligand>
</feature>
<dbReference type="PANTHER" id="PTHR43616">
    <property type="entry name" value="GLYCEROL DEHYDROGENASE"/>
    <property type="match status" value="1"/>
</dbReference>
<feature type="binding site" evidence="11">
    <location>
        <position position="117"/>
    </location>
    <ligand>
        <name>substrate</name>
    </ligand>
</feature>
<gene>
    <name evidence="11" type="primary">egsA</name>
    <name evidence="15" type="ORF">B9J98_05225</name>
</gene>
<comment type="pathway">
    <text evidence="11">Membrane lipid metabolism; glycerophospholipid metabolism.</text>
</comment>
<dbReference type="PANTHER" id="PTHR43616:SF5">
    <property type="entry name" value="GLYCEROL DEHYDROGENASE 1"/>
    <property type="match status" value="1"/>
</dbReference>
<reference evidence="15 16" key="1">
    <citation type="submission" date="2017-04" db="EMBL/GenBank/DDBJ databases">
        <title>Draft Aigarchaeota genome from a New Zealand hot spring.</title>
        <authorList>
            <person name="Reysenbach A.-L."/>
            <person name="Donaho J.A."/>
            <person name="Gerhart J."/>
            <person name="Kelley J.F."/>
            <person name="Kouba K."/>
            <person name="Podar M."/>
            <person name="Stott M."/>
        </authorList>
    </citation>
    <scope>NUCLEOTIDE SEQUENCE [LARGE SCALE GENOMIC DNA]</scope>
    <source>
        <strain evidence="15">NZ13_MG1</strain>
    </source>
</reference>
<feature type="binding site" evidence="11">
    <location>
        <position position="164"/>
    </location>
    <ligand>
        <name>Zn(2+)</name>
        <dbReference type="ChEBI" id="CHEBI:29105"/>
        <note>catalytic</note>
    </ligand>
</feature>
<feature type="binding site" evidence="11">
    <location>
        <position position="164"/>
    </location>
    <ligand>
        <name>substrate</name>
    </ligand>
</feature>
<evidence type="ECO:0000313" key="16">
    <source>
        <dbReference type="Proteomes" id="UP000244066"/>
    </source>
</evidence>
<protein>
    <recommendedName>
        <fullName evidence="11">Glycerol-1-phosphate dehydrogenase [NAD(P)+]</fullName>
        <shortName evidence="11">G1P dehydrogenase</shortName>
        <shortName evidence="11">G1PDH</shortName>
        <ecNumber evidence="11">1.1.1.261</ecNumber>
    </recommendedName>
    <alternativeName>
        <fullName evidence="11">Enantiomeric glycerophosphate synthase</fullName>
    </alternativeName>
    <alternativeName>
        <fullName evidence="11">sn-glycerol-1-phosphate dehydrogenase</fullName>
    </alternativeName>
</protein>
<keyword evidence="8 11" id="KW-0443">Lipid metabolism</keyword>
<dbReference type="Gene3D" id="1.20.1090.10">
    <property type="entry name" value="Dehydroquinate synthase-like - alpha domain"/>
    <property type="match status" value="1"/>
</dbReference>
<evidence type="ECO:0000256" key="9">
    <source>
        <dbReference type="ARBA" id="ARBA00023209"/>
    </source>
</evidence>
<keyword evidence="4 11" id="KW-0862">Zinc</keyword>
<comment type="similarity">
    <text evidence="11">Belongs to the glycerol-1-phosphate dehydrogenase family.</text>
</comment>
<evidence type="ECO:0000256" key="13">
    <source>
        <dbReference type="PIRSR" id="PIRSR000112-2"/>
    </source>
</evidence>
<comment type="subcellular location">
    <subcellularLocation>
        <location evidence="11">Cytoplasm</location>
    </subcellularLocation>
</comment>
<dbReference type="GO" id="GO:0046872">
    <property type="term" value="F:metal ion binding"/>
    <property type="evidence" value="ECO:0007669"/>
    <property type="project" value="UniProtKB-KW"/>
</dbReference>
<dbReference type="InterPro" id="IPR016205">
    <property type="entry name" value="Glycerol_DH"/>
</dbReference>
<evidence type="ECO:0000256" key="3">
    <source>
        <dbReference type="ARBA" id="ARBA00022723"/>
    </source>
</evidence>
<keyword evidence="5 11" id="KW-0521">NADP</keyword>
<dbReference type="GO" id="GO:0106358">
    <property type="term" value="F:glycerol-1-phosphate dehydrogenase (NADP+) activity"/>
    <property type="evidence" value="ECO:0007669"/>
    <property type="project" value="RHEA"/>
</dbReference>
<dbReference type="InterPro" id="IPR023002">
    <property type="entry name" value="G1P_dehydrogenase_arc"/>
</dbReference>
<dbReference type="HAMAP" id="MF_00497_A">
    <property type="entry name" value="G1P_dehydrogenase_A"/>
    <property type="match status" value="1"/>
</dbReference>
<dbReference type="GO" id="GO:0008654">
    <property type="term" value="P:phospholipid biosynthetic process"/>
    <property type="evidence" value="ECO:0007669"/>
    <property type="project" value="UniProtKB-KW"/>
</dbReference>
<keyword evidence="7 11" id="KW-0520">NAD</keyword>
<organism evidence="15 16">
    <name type="scientific">Candidatus Terraquivivens tikiterensis</name>
    <dbReference type="NCBI Taxonomy" id="1980982"/>
    <lineage>
        <taxon>Archaea</taxon>
        <taxon>Nitrososphaerota</taxon>
        <taxon>Candidatus Wolframiiraptoraceae</taxon>
        <taxon>Candidatus Terraquivivens</taxon>
    </lineage>
</organism>
<keyword evidence="3 11" id="KW-0479">Metal-binding</keyword>
<dbReference type="AlphaFoldDB" id="A0A2R7Y2W7"/>
<keyword evidence="9 11" id="KW-0594">Phospholipid biosynthesis</keyword>
<evidence type="ECO:0000256" key="7">
    <source>
        <dbReference type="ARBA" id="ARBA00023027"/>
    </source>
</evidence>
<evidence type="ECO:0000256" key="14">
    <source>
        <dbReference type="PIRSR" id="PIRSR000112-3"/>
    </source>
</evidence>
<sequence length="343" mass="36766">MELPNIVIIGRGLIDKVVEVALTASGGQPILIVTGKTSYSMYGRSVSEAMSEKASIEVHQVEADASQEVEVIRKILSKNKFGAIVGIGGGKVIDISKASAHEAGIRLVSVPTVASHDGIASPMVSMVDSGQPYSRMASMPFAVVADVEVIEKAPHRYLASGCGDLVAKYTAVKDWKLSHKITGEYFGDYSASLAYMSAEIIFRNARKIGKRKEDSIRTVVEALISAGVAMGIAGSSRPCSGSEHLISHALGRLMEDPPLHGERCGVATVLMALLHRAAWRRVKSALSSIGAPSDLSGLGVDEQTFVKAVTMAPEIRPDRYTILHKIRPTESDVRRMIREAELS</sequence>
<dbReference type="GO" id="GO:0106357">
    <property type="term" value="F:glycerol-1-phosphate dehydrogenase (NAD+) activity"/>
    <property type="evidence" value="ECO:0007669"/>
    <property type="project" value="RHEA"/>
</dbReference>
<dbReference type="GO" id="GO:0006650">
    <property type="term" value="P:glycerophospholipid metabolic process"/>
    <property type="evidence" value="ECO:0007669"/>
    <property type="project" value="UniProtKB-UniRule"/>
</dbReference>
<dbReference type="EC" id="1.1.1.261" evidence="11"/>
<evidence type="ECO:0000256" key="10">
    <source>
        <dbReference type="ARBA" id="ARBA00023264"/>
    </source>
</evidence>
<evidence type="ECO:0000256" key="1">
    <source>
        <dbReference type="ARBA" id="ARBA00022490"/>
    </source>
</evidence>
<dbReference type="EMBL" id="NDWU01000012">
    <property type="protein sequence ID" value="PUA31896.1"/>
    <property type="molecule type" value="Genomic_DNA"/>
</dbReference>
<dbReference type="UniPathway" id="UPA00940"/>
<feature type="binding site" evidence="11">
    <location>
        <position position="248"/>
    </location>
    <ligand>
        <name>substrate</name>
    </ligand>
</feature>
<evidence type="ECO:0000256" key="2">
    <source>
        <dbReference type="ARBA" id="ARBA00022516"/>
    </source>
</evidence>
<evidence type="ECO:0000256" key="5">
    <source>
        <dbReference type="ARBA" id="ARBA00022857"/>
    </source>
</evidence>
<feature type="binding site" evidence="12">
    <location>
        <position position="164"/>
    </location>
    <ligand>
        <name>glycerol</name>
        <dbReference type="ChEBI" id="CHEBI:17754"/>
    </ligand>
</feature>
<keyword evidence="6 11" id="KW-0560">Oxidoreductase</keyword>
<dbReference type="GO" id="GO:0005737">
    <property type="term" value="C:cytoplasm"/>
    <property type="evidence" value="ECO:0007669"/>
    <property type="project" value="UniProtKB-SubCell"/>
</dbReference>
<dbReference type="Gene3D" id="3.40.50.1970">
    <property type="match status" value="1"/>
</dbReference>
<comment type="cofactor">
    <cofactor evidence="11 12">
        <name>Zn(2+)</name>
        <dbReference type="ChEBI" id="CHEBI:29105"/>
    </cofactor>
    <text evidence="11 12">Binds 1 zinc ion per subunit.</text>
</comment>
<feature type="binding site" evidence="12">
    <location>
        <position position="244"/>
    </location>
    <ligand>
        <name>glycerol</name>
        <dbReference type="ChEBI" id="CHEBI:17754"/>
    </ligand>
</feature>
<comment type="catalytic activity">
    <reaction evidence="11">
        <text>sn-glycerol 1-phosphate + NADP(+) = dihydroxyacetone phosphate + NADPH + H(+)</text>
        <dbReference type="Rhea" id="RHEA:21416"/>
        <dbReference type="ChEBI" id="CHEBI:15378"/>
        <dbReference type="ChEBI" id="CHEBI:57642"/>
        <dbReference type="ChEBI" id="CHEBI:57685"/>
        <dbReference type="ChEBI" id="CHEBI:57783"/>
        <dbReference type="ChEBI" id="CHEBI:58349"/>
        <dbReference type="EC" id="1.1.1.261"/>
    </reaction>
</comment>
<feature type="binding site" evidence="11 14">
    <location>
        <begin position="112"/>
        <end position="115"/>
    </location>
    <ligand>
        <name>NAD(+)</name>
        <dbReference type="ChEBI" id="CHEBI:57540"/>
    </ligand>
</feature>
<feature type="binding site" evidence="13">
    <location>
        <position position="117"/>
    </location>
    <ligand>
        <name>glycerol</name>
        <dbReference type="ChEBI" id="CHEBI:17754"/>
    </ligand>
</feature>
<evidence type="ECO:0000256" key="8">
    <source>
        <dbReference type="ARBA" id="ARBA00023098"/>
    </source>
</evidence>